<keyword evidence="8" id="KW-1185">Reference proteome</keyword>
<dbReference type="PANTHER" id="PTHR30255">
    <property type="entry name" value="SINGLE-STRANDED-DNA-SPECIFIC EXONUCLEASE RECJ"/>
    <property type="match status" value="1"/>
</dbReference>
<dbReference type="Pfam" id="PF01368">
    <property type="entry name" value="DHH"/>
    <property type="match status" value="1"/>
</dbReference>
<dbReference type="Proteomes" id="UP001266807">
    <property type="component" value="Unassembled WGS sequence"/>
</dbReference>
<proteinExistence type="inferred from homology"/>
<protein>
    <submittedName>
        <fullName evidence="7">Single-stranded-DNA-specific exonuclease RecJ</fullName>
    </submittedName>
</protein>
<comment type="caution">
    <text evidence="7">The sequence shown here is derived from an EMBL/GenBank/DDBJ whole genome shotgun (WGS) entry which is preliminary data.</text>
</comment>
<feature type="domain" description="DDH" evidence="5">
    <location>
        <begin position="47"/>
        <end position="173"/>
    </location>
</feature>
<keyword evidence="3" id="KW-0378">Hydrolase</keyword>
<dbReference type="PANTHER" id="PTHR30255:SF2">
    <property type="entry name" value="SINGLE-STRANDED-DNA-SPECIFIC EXONUCLEASE RECJ"/>
    <property type="match status" value="1"/>
</dbReference>
<keyword evidence="4 7" id="KW-0269">Exonuclease</keyword>
<dbReference type="Gene3D" id="3.90.1640.30">
    <property type="match status" value="1"/>
</dbReference>
<dbReference type="InterPro" id="IPR038763">
    <property type="entry name" value="DHH_sf"/>
</dbReference>
<dbReference type="RefSeq" id="WP_068940468.1">
    <property type="nucleotide sequence ID" value="NZ_JAVDUG010000004.1"/>
</dbReference>
<reference evidence="7 8" key="1">
    <citation type="submission" date="2023-07" db="EMBL/GenBank/DDBJ databases">
        <title>Sorghum-associated microbial communities from plants grown in Nebraska, USA.</title>
        <authorList>
            <person name="Schachtman D."/>
        </authorList>
    </citation>
    <scope>NUCLEOTIDE SEQUENCE [LARGE SCALE GENOMIC DNA]</scope>
    <source>
        <strain evidence="7 8">BE143</strain>
    </source>
</reference>
<evidence type="ECO:0000259" key="5">
    <source>
        <dbReference type="Pfam" id="PF01368"/>
    </source>
</evidence>
<dbReference type="InterPro" id="IPR001667">
    <property type="entry name" value="DDH_dom"/>
</dbReference>
<evidence type="ECO:0000256" key="1">
    <source>
        <dbReference type="ARBA" id="ARBA00005915"/>
    </source>
</evidence>
<dbReference type="Gene3D" id="3.10.310.30">
    <property type="match status" value="1"/>
</dbReference>
<gene>
    <name evidence="7" type="ORF">J2W98_003787</name>
</gene>
<dbReference type="GO" id="GO:0004527">
    <property type="term" value="F:exonuclease activity"/>
    <property type="evidence" value="ECO:0007669"/>
    <property type="project" value="UniProtKB-KW"/>
</dbReference>
<dbReference type="EMBL" id="JAVDUG010000004">
    <property type="protein sequence ID" value="MDR6779507.1"/>
    <property type="molecule type" value="Genomic_DNA"/>
</dbReference>
<dbReference type="SUPFAM" id="SSF64182">
    <property type="entry name" value="DHH phosphoesterases"/>
    <property type="match status" value="1"/>
</dbReference>
<comment type="similarity">
    <text evidence="1">Belongs to the RecJ family.</text>
</comment>
<feature type="domain" description="RecJ OB" evidence="6">
    <location>
        <begin position="408"/>
        <end position="502"/>
    </location>
</feature>
<keyword evidence="2" id="KW-0540">Nuclease</keyword>
<sequence>MAKINGIEDIDQFLNPLSNVICDSYLLKNIDPLVTRIILAIHNHETITISGDPDFDGVTSLVELYKYLKNFTDDVHYVCNERSEGHSINNLIDQIPKRTKLFIAVDSSSNDTESMKALVDKGIDCLIIDHHTITNDNPYAIIVNPQQEGCKYPNKNACGGLLVFKVCEVIDDYMNTHYAHQLSDLPGFSLMADMMSMMELENRYFAKLSLKGLRHAGLKALFSAMNFDLSNLSATDFLYGVSPAVTAATRADNIQLAIDFLMCDEESPEIKTIVKELIKLNENRKVVQAEALVRLKPLVNVNDKVVIVIDHTLGKGMNGLVAQELCRTYSRPAIVLGNGDSEDTYAGSFRGLEDFSMLDMLGDCNNVIHTGGHDGAGGLQLLKKDIEVLRQELNGKLQNFVADNSLYYDLEFDINQVNENLINYLSEFYRITGNKFKQGRFLIKGLFVSDKKLMGQSNNTVKIDCDKLQLMKFKTDVNYYKSVPVFSEIEAIGTLNINVWKVYRPKFKVTKTLQLFIEDYRENK</sequence>
<dbReference type="InterPro" id="IPR041122">
    <property type="entry name" value="RecJ_OB"/>
</dbReference>
<evidence type="ECO:0000313" key="8">
    <source>
        <dbReference type="Proteomes" id="UP001266807"/>
    </source>
</evidence>
<name>A0ABU1QIS5_9BACL</name>
<evidence type="ECO:0000256" key="4">
    <source>
        <dbReference type="ARBA" id="ARBA00022839"/>
    </source>
</evidence>
<organism evidence="7 8">
    <name type="scientific">Paenibacillus peoriae</name>
    <dbReference type="NCBI Taxonomy" id="59893"/>
    <lineage>
        <taxon>Bacteria</taxon>
        <taxon>Bacillati</taxon>
        <taxon>Bacillota</taxon>
        <taxon>Bacilli</taxon>
        <taxon>Bacillales</taxon>
        <taxon>Paenibacillaceae</taxon>
        <taxon>Paenibacillus</taxon>
    </lineage>
</organism>
<dbReference type="Pfam" id="PF17768">
    <property type="entry name" value="RecJ_OB"/>
    <property type="match status" value="1"/>
</dbReference>
<evidence type="ECO:0000313" key="7">
    <source>
        <dbReference type="EMBL" id="MDR6779507.1"/>
    </source>
</evidence>
<accession>A0ABU1QIS5</accession>
<dbReference type="InterPro" id="IPR051673">
    <property type="entry name" value="SSDNA_exonuclease_RecJ"/>
</dbReference>
<evidence type="ECO:0000256" key="3">
    <source>
        <dbReference type="ARBA" id="ARBA00022801"/>
    </source>
</evidence>
<evidence type="ECO:0000259" key="6">
    <source>
        <dbReference type="Pfam" id="PF17768"/>
    </source>
</evidence>
<evidence type="ECO:0000256" key="2">
    <source>
        <dbReference type="ARBA" id="ARBA00022722"/>
    </source>
</evidence>